<accession>A0AA92WHR3</accession>
<dbReference type="SUPFAM" id="SSF52129">
    <property type="entry name" value="Caspase-like"/>
    <property type="match status" value="1"/>
</dbReference>
<evidence type="ECO:0000259" key="1">
    <source>
        <dbReference type="Pfam" id="PF00656"/>
    </source>
</evidence>
<reference evidence="2 3" key="1">
    <citation type="submission" date="2018-08" db="EMBL/GenBank/DDBJ databases">
        <title>A genome reference for cultivated species of the human gut microbiota.</title>
        <authorList>
            <person name="Zou Y."/>
            <person name="Xue W."/>
            <person name="Luo G."/>
        </authorList>
    </citation>
    <scope>NUCLEOTIDE SEQUENCE [LARGE SCALE GENOMIC DNA]</scope>
    <source>
        <strain evidence="2 3">AM42-23AC</strain>
    </source>
</reference>
<dbReference type="GO" id="GO:0004197">
    <property type="term" value="F:cysteine-type endopeptidase activity"/>
    <property type="evidence" value="ECO:0007669"/>
    <property type="project" value="InterPro"/>
</dbReference>
<dbReference type="PANTHER" id="PTHR22576:SF37">
    <property type="entry name" value="MUCOSA-ASSOCIATED LYMPHOID TISSUE LYMPHOMA TRANSLOCATION PROTEIN 1"/>
    <property type="match status" value="1"/>
</dbReference>
<comment type="caution">
    <text evidence="2">The sequence shown here is derived from an EMBL/GenBank/DDBJ whole genome shotgun (WGS) entry which is preliminary data.</text>
</comment>
<dbReference type="PANTHER" id="PTHR22576">
    <property type="entry name" value="MUCOSA ASSOCIATED LYMPHOID TISSUE LYMPHOMA TRANSLOCATION PROTEIN 1/PARACASPASE"/>
    <property type="match status" value="1"/>
</dbReference>
<gene>
    <name evidence="2" type="ORF">DW916_11545</name>
</gene>
<dbReference type="InterPro" id="IPR052039">
    <property type="entry name" value="Caspase-related_regulators"/>
</dbReference>
<dbReference type="InterPro" id="IPR029030">
    <property type="entry name" value="Caspase-like_dom_sf"/>
</dbReference>
<dbReference type="InterPro" id="IPR011600">
    <property type="entry name" value="Pept_C14_caspase"/>
</dbReference>
<dbReference type="Pfam" id="PF00656">
    <property type="entry name" value="Peptidase_C14"/>
    <property type="match status" value="1"/>
</dbReference>
<sequence>MKILKCLAWVIGINEYVHYPDLHAAVNDATEFADKLELLGYSVVRSIDDGHNQEGTYKHILEKQQIFLDKIFEDKVDVALVYFAGHGLMINKEDCLILSDTDSCNDGIVKARGNSINLNILCKDMNKCGDQMNLLIMDACRLEAGDGRGLADKDGFGSYTKLPFQSFFAFSTSPETTASDGIIHSPYTQLLLNKMMEKDLPIESLFKSIRYELRKTGRKQIGQELTSLVHPYSFNYGQLEDGASLNYSENALADGNFYSTNGAFLKCLELFKSYNYYKQIDAIDMFHQEFKQMSEDDKFVIGRNILQAAVGGCWKCEEELTYSKLKLYNNKGNNAVLDGILYEMYFNSNNEFRNQKVKGIGFLSQIDKLSLFDEFENSFKNIRKVLSKYRETLEYLPGDKEQYTVKVNLESQGKTDFDDTVWKIDNISYKNVNILDKLHISHDTKKGDLRQKLCDYLALPSSKLKVVGLNEVEDTDILCPKNDIELLLATI</sequence>
<proteinExistence type="predicted"/>
<dbReference type="EMBL" id="QSFW01000025">
    <property type="protein sequence ID" value="RHA84375.1"/>
    <property type="molecule type" value="Genomic_DNA"/>
</dbReference>
<dbReference type="GO" id="GO:0006508">
    <property type="term" value="P:proteolysis"/>
    <property type="evidence" value="ECO:0007669"/>
    <property type="project" value="InterPro"/>
</dbReference>
<dbReference type="Gene3D" id="3.40.50.1460">
    <property type="match status" value="1"/>
</dbReference>
<dbReference type="AlphaFoldDB" id="A0AA92WHR3"/>
<protein>
    <submittedName>
        <fullName evidence="2">Caspase family protein</fullName>
    </submittedName>
</protein>
<evidence type="ECO:0000313" key="3">
    <source>
        <dbReference type="Proteomes" id="UP000284990"/>
    </source>
</evidence>
<evidence type="ECO:0000313" key="2">
    <source>
        <dbReference type="EMBL" id="RHA84375.1"/>
    </source>
</evidence>
<name>A0AA92WHR3_9BACT</name>
<organism evidence="2 3">
    <name type="scientific">Segatella copri</name>
    <dbReference type="NCBI Taxonomy" id="165179"/>
    <lineage>
        <taxon>Bacteria</taxon>
        <taxon>Pseudomonadati</taxon>
        <taxon>Bacteroidota</taxon>
        <taxon>Bacteroidia</taxon>
        <taxon>Bacteroidales</taxon>
        <taxon>Prevotellaceae</taxon>
        <taxon>Segatella</taxon>
    </lineage>
</organism>
<feature type="domain" description="Peptidase C14 caspase" evidence="1">
    <location>
        <begin position="6"/>
        <end position="225"/>
    </location>
</feature>
<dbReference type="Proteomes" id="UP000284990">
    <property type="component" value="Unassembled WGS sequence"/>
</dbReference>
<dbReference type="RefSeq" id="WP_118191243.1">
    <property type="nucleotide sequence ID" value="NZ_QSFW01000025.1"/>
</dbReference>